<dbReference type="KEGG" id="bbev:BBEV_3329"/>
<dbReference type="PANTHER" id="PTHR43527:SF2">
    <property type="entry name" value="4-DIPHOSPHOCYTIDYL-2-C-METHYL-D-ERYTHRITOL KINASE, CHLOROPLASTIC"/>
    <property type="match status" value="1"/>
</dbReference>
<dbReference type="Gene3D" id="3.30.230.10">
    <property type="match status" value="1"/>
</dbReference>
<dbReference type="GO" id="GO:0050515">
    <property type="term" value="F:4-(cytidine 5'-diphospho)-2-C-methyl-D-erythritol kinase activity"/>
    <property type="evidence" value="ECO:0007669"/>
    <property type="project" value="UniProtKB-UniRule"/>
</dbReference>
<evidence type="ECO:0000256" key="1">
    <source>
        <dbReference type="ARBA" id="ARBA00009684"/>
    </source>
</evidence>
<dbReference type="SUPFAM" id="SSF54211">
    <property type="entry name" value="Ribosomal protein S5 domain 2-like"/>
    <property type="match status" value="1"/>
</dbReference>
<dbReference type="NCBIfam" id="TIGR00154">
    <property type="entry name" value="ispE"/>
    <property type="match status" value="1"/>
</dbReference>
<dbReference type="GO" id="GO:0019288">
    <property type="term" value="P:isopentenyl diphosphate biosynthetic process, methylerythritol 4-phosphate pathway"/>
    <property type="evidence" value="ECO:0007669"/>
    <property type="project" value="UniProtKB-UniRule"/>
</dbReference>
<accession>A0A1D7R032</accession>
<organism evidence="12 13">
    <name type="scientific">Salisediminibacterium beveridgei</name>
    <dbReference type="NCBI Taxonomy" id="632773"/>
    <lineage>
        <taxon>Bacteria</taxon>
        <taxon>Bacillati</taxon>
        <taxon>Bacillota</taxon>
        <taxon>Bacilli</taxon>
        <taxon>Bacillales</taxon>
        <taxon>Bacillaceae</taxon>
        <taxon>Salisediminibacterium</taxon>
    </lineage>
</organism>
<dbReference type="InterPro" id="IPR004424">
    <property type="entry name" value="IspE"/>
</dbReference>
<dbReference type="InterPro" id="IPR036554">
    <property type="entry name" value="GHMP_kinase_C_sf"/>
</dbReference>
<dbReference type="PIRSF" id="PIRSF010376">
    <property type="entry name" value="IspE"/>
    <property type="match status" value="1"/>
</dbReference>
<sequence length="288" mass="31833">MCVTEKAPAKINLTLDVLHKRDDGYHEVEMIMTTIDLADRIHLYSLKTDRIEIQVENGLLPTDQNNLAYQAAKILKERYGISTGVRIVIDKVIPVSAGLAGGSTDAAAVLRGLNKLWQLGLTLDELAEEGLKIGSDVPFCVYGGTAVARGRGEKLTFIDSPPKVYVLLAKPRQGVSTKDIYKRLQIEEMDHPDTAGMIHAIRDNDYPGICSRLQNVMEPVTFELAPEVRKIKKRLRESGADGTVMSGSGPTVFSLIASDQKATKLYNTLRGFMDQVFLVRLIGEKHRL</sequence>
<dbReference type="Proteomes" id="UP000094463">
    <property type="component" value="Chromosome"/>
</dbReference>
<dbReference type="InterPro" id="IPR013750">
    <property type="entry name" value="GHMP_kinase_C_dom"/>
</dbReference>
<reference evidence="12 13" key="1">
    <citation type="submission" date="2015-08" db="EMBL/GenBank/DDBJ databases">
        <title>The complete genome sequence of Bacillus beveridgei MLTeJB.</title>
        <authorList>
            <person name="Hanson T.E."/>
            <person name="Mesa C."/>
            <person name="Basesman S.M."/>
            <person name="Oremland R.S."/>
        </authorList>
    </citation>
    <scope>NUCLEOTIDE SEQUENCE [LARGE SCALE GENOMIC DNA]</scope>
    <source>
        <strain evidence="12 13">MLTeJB</strain>
    </source>
</reference>
<evidence type="ECO:0000313" key="12">
    <source>
        <dbReference type="EMBL" id="AOM84626.1"/>
    </source>
</evidence>
<dbReference type="Pfam" id="PF08544">
    <property type="entry name" value="GHMP_kinases_C"/>
    <property type="match status" value="1"/>
</dbReference>
<comment type="catalytic activity">
    <reaction evidence="9">
        <text>4-CDP-2-C-methyl-D-erythritol + ATP = 4-CDP-2-C-methyl-D-erythritol 2-phosphate + ADP + H(+)</text>
        <dbReference type="Rhea" id="RHEA:18437"/>
        <dbReference type="ChEBI" id="CHEBI:15378"/>
        <dbReference type="ChEBI" id="CHEBI:30616"/>
        <dbReference type="ChEBI" id="CHEBI:57823"/>
        <dbReference type="ChEBI" id="CHEBI:57919"/>
        <dbReference type="ChEBI" id="CHEBI:456216"/>
        <dbReference type="EC" id="2.7.1.148"/>
    </reaction>
</comment>
<proteinExistence type="inferred from homology"/>
<protein>
    <recommendedName>
        <fullName evidence="3 9">4-diphosphocytidyl-2-C-methyl-D-erythritol kinase</fullName>
        <shortName evidence="9">CMK</shortName>
        <ecNumber evidence="2 9">2.7.1.148</ecNumber>
    </recommendedName>
    <alternativeName>
        <fullName evidence="8 9">4-(cytidine-5'-diphospho)-2-C-methyl-D-erythritol kinase</fullName>
    </alternativeName>
</protein>
<dbReference type="GO" id="GO:0016114">
    <property type="term" value="P:terpenoid biosynthetic process"/>
    <property type="evidence" value="ECO:0007669"/>
    <property type="project" value="UniProtKB-UniRule"/>
</dbReference>
<dbReference type="HAMAP" id="MF_00061">
    <property type="entry name" value="IspE"/>
    <property type="match status" value="1"/>
</dbReference>
<dbReference type="Pfam" id="PF00288">
    <property type="entry name" value="GHMP_kinases_N"/>
    <property type="match status" value="1"/>
</dbReference>
<keyword evidence="6 9" id="KW-0418">Kinase</keyword>
<gene>
    <name evidence="9 12" type="primary">ispE</name>
    <name evidence="12" type="ORF">BBEV_3329</name>
</gene>
<dbReference type="InterPro" id="IPR006204">
    <property type="entry name" value="GHMP_kinase_N_dom"/>
</dbReference>
<dbReference type="UniPathway" id="UPA00056">
    <property type="reaction ID" value="UER00094"/>
</dbReference>
<dbReference type="GO" id="GO:0005524">
    <property type="term" value="F:ATP binding"/>
    <property type="evidence" value="ECO:0007669"/>
    <property type="project" value="UniProtKB-UniRule"/>
</dbReference>
<comment type="similarity">
    <text evidence="1 9">Belongs to the GHMP kinase family. IspE subfamily.</text>
</comment>
<keyword evidence="5 9" id="KW-0547">Nucleotide-binding</keyword>
<dbReference type="NCBIfam" id="NF011202">
    <property type="entry name" value="PRK14608.1"/>
    <property type="match status" value="1"/>
</dbReference>
<evidence type="ECO:0000256" key="8">
    <source>
        <dbReference type="ARBA" id="ARBA00032554"/>
    </source>
</evidence>
<keyword evidence="13" id="KW-1185">Reference proteome</keyword>
<dbReference type="InterPro" id="IPR014721">
    <property type="entry name" value="Ribsml_uS5_D2-typ_fold_subgr"/>
</dbReference>
<keyword evidence="9" id="KW-0414">Isoprene biosynthesis</keyword>
<dbReference type="FunFam" id="3.30.230.10:FF:000029">
    <property type="entry name" value="4-diphosphocytidyl-2-C-methyl-D-erythritol kinase"/>
    <property type="match status" value="1"/>
</dbReference>
<feature type="active site" evidence="9">
    <location>
        <position position="136"/>
    </location>
</feature>
<evidence type="ECO:0000256" key="7">
    <source>
        <dbReference type="ARBA" id="ARBA00022840"/>
    </source>
</evidence>
<feature type="domain" description="GHMP kinase C-terminal" evidence="11">
    <location>
        <begin position="197"/>
        <end position="273"/>
    </location>
</feature>
<feature type="binding site" evidence="9">
    <location>
        <begin position="94"/>
        <end position="104"/>
    </location>
    <ligand>
        <name>ATP</name>
        <dbReference type="ChEBI" id="CHEBI:30616"/>
    </ligand>
</feature>
<feature type="domain" description="GHMP kinase N-terminal" evidence="10">
    <location>
        <begin position="66"/>
        <end position="144"/>
    </location>
</feature>
<dbReference type="PANTHER" id="PTHR43527">
    <property type="entry name" value="4-DIPHOSPHOCYTIDYL-2-C-METHYL-D-ERYTHRITOL KINASE, CHLOROPLASTIC"/>
    <property type="match status" value="1"/>
</dbReference>
<dbReference type="InterPro" id="IPR020568">
    <property type="entry name" value="Ribosomal_Su5_D2-typ_SF"/>
</dbReference>
<evidence type="ECO:0000256" key="4">
    <source>
        <dbReference type="ARBA" id="ARBA00022679"/>
    </source>
</evidence>
<dbReference type="STRING" id="632773.BBEV_3329"/>
<dbReference type="EMBL" id="CP012502">
    <property type="protein sequence ID" value="AOM84626.1"/>
    <property type="molecule type" value="Genomic_DNA"/>
</dbReference>
<evidence type="ECO:0000256" key="6">
    <source>
        <dbReference type="ARBA" id="ARBA00022777"/>
    </source>
</evidence>
<evidence type="ECO:0000313" key="13">
    <source>
        <dbReference type="Proteomes" id="UP000094463"/>
    </source>
</evidence>
<keyword evidence="4 9" id="KW-0808">Transferase</keyword>
<dbReference type="PATRIC" id="fig|632773.3.peg.3476"/>
<evidence type="ECO:0000256" key="2">
    <source>
        <dbReference type="ARBA" id="ARBA00012052"/>
    </source>
</evidence>
<dbReference type="EC" id="2.7.1.148" evidence="2 9"/>
<dbReference type="Gene3D" id="3.30.70.890">
    <property type="entry name" value="GHMP kinase, C-terminal domain"/>
    <property type="match status" value="1"/>
</dbReference>
<feature type="active site" evidence="9">
    <location>
        <position position="10"/>
    </location>
</feature>
<comment type="function">
    <text evidence="9">Catalyzes the phosphorylation of the position 2 hydroxy group of 4-diphosphocytidyl-2C-methyl-D-erythritol.</text>
</comment>
<evidence type="ECO:0000256" key="3">
    <source>
        <dbReference type="ARBA" id="ARBA00017473"/>
    </source>
</evidence>
<dbReference type="AlphaFoldDB" id="A0A1D7R032"/>
<dbReference type="SUPFAM" id="SSF55060">
    <property type="entry name" value="GHMP Kinase, C-terminal domain"/>
    <property type="match status" value="1"/>
</dbReference>
<evidence type="ECO:0000259" key="11">
    <source>
        <dbReference type="Pfam" id="PF08544"/>
    </source>
</evidence>
<comment type="pathway">
    <text evidence="9">Isoprenoid biosynthesis; isopentenyl diphosphate biosynthesis via DXP pathway; isopentenyl diphosphate from 1-deoxy-D-xylulose 5-phosphate: step 3/6.</text>
</comment>
<evidence type="ECO:0000256" key="5">
    <source>
        <dbReference type="ARBA" id="ARBA00022741"/>
    </source>
</evidence>
<evidence type="ECO:0000256" key="9">
    <source>
        <dbReference type="HAMAP-Rule" id="MF_00061"/>
    </source>
</evidence>
<keyword evidence="7 9" id="KW-0067">ATP-binding</keyword>
<name>A0A1D7R032_9BACI</name>
<evidence type="ECO:0000259" key="10">
    <source>
        <dbReference type="Pfam" id="PF00288"/>
    </source>
</evidence>